<name>A0ABT7E1S3_9NEIS</name>
<keyword evidence="4" id="KW-1185">Reference proteome</keyword>
<dbReference type="InterPro" id="IPR027417">
    <property type="entry name" value="P-loop_NTPase"/>
</dbReference>
<evidence type="ECO:0000313" key="3">
    <source>
        <dbReference type="EMBL" id="MDK2126260.1"/>
    </source>
</evidence>
<dbReference type="Gene3D" id="3.30.450.370">
    <property type="match status" value="1"/>
</dbReference>
<dbReference type="SUPFAM" id="SSF52540">
    <property type="entry name" value="P-loop containing nucleoside triphosphate hydrolases"/>
    <property type="match status" value="1"/>
</dbReference>
<dbReference type="RefSeq" id="WP_284102581.1">
    <property type="nucleotide sequence ID" value="NZ_JARRAF010000034.1"/>
</dbReference>
<dbReference type="Proteomes" id="UP001172778">
    <property type="component" value="Unassembled WGS sequence"/>
</dbReference>
<accession>A0ABT7E1S3</accession>
<reference evidence="3" key="1">
    <citation type="submission" date="2023-03" db="EMBL/GenBank/DDBJ databases">
        <title>Chitinimonas shenzhenensis gen. nov., sp. nov., a novel member of family Burkholderiaceae isolated from activated sludge collected in Shen Zhen, China.</title>
        <authorList>
            <person name="Wang X."/>
        </authorList>
    </citation>
    <scope>NUCLEOTIDE SEQUENCE</scope>
    <source>
        <strain evidence="3">DQS-5</strain>
    </source>
</reference>
<sequence>MREVLSAQQQRDQDALVLLREYLGEIGRLMDDPTVQEIMLNRPDCIWVEQKGTMLLTGIRLSADRVEGAIRALASLCNKIGSGQDLVPLHFDARTAGFRFAAVLPPLASNGPCLVIRKHAPQVFSLRSYLERGLLSPLPSPLLTMASFPDLAKVQHGGQALYDALSWIMASGANLLVSGGTSTGKTTLLNALIELIPREKRLITLEDTRELQITHPNTVQIECSPELGLSMQQAVTLLMRMRPDVPGVGEVRDGVAFDYLDLLNTGHAGGFASIHADSDEQALYRLEDLARQNAKADNMPVGVLRRKIASAIHFVVQAARHEGERFPLSLLRVLGVDEQDRYLTQRLYHRYQ</sequence>
<gene>
    <name evidence="3" type="ORF">PZA18_19635</name>
</gene>
<dbReference type="InterPro" id="IPR001482">
    <property type="entry name" value="T2SS/T4SS_dom"/>
</dbReference>
<dbReference type="EMBL" id="JARRAF010000034">
    <property type="protein sequence ID" value="MDK2126260.1"/>
    <property type="molecule type" value="Genomic_DNA"/>
</dbReference>
<comment type="caution">
    <text evidence="3">The sequence shown here is derived from an EMBL/GenBank/DDBJ whole genome shotgun (WGS) entry which is preliminary data.</text>
</comment>
<dbReference type="PANTHER" id="PTHR30486">
    <property type="entry name" value="TWITCHING MOTILITY PROTEIN PILT"/>
    <property type="match status" value="1"/>
</dbReference>
<proteinExistence type="inferred from homology"/>
<dbReference type="PANTHER" id="PTHR30486:SF6">
    <property type="entry name" value="TYPE IV PILUS RETRACTATION ATPASE PILT"/>
    <property type="match status" value="1"/>
</dbReference>
<evidence type="ECO:0000313" key="4">
    <source>
        <dbReference type="Proteomes" id="UP001172778"/>
    </source>
</evidence>
<dbReference type="InterPro" id="IPR050921">
    <property type="entry name" value="T4SS_GSP_E_ATPase"/>
</dbReference>
<dbReference type="CDD" id="cd01130">
    <property type="entry name" value="VirB11-like_ATPase"/>
    <property type="match status" value="1"/>
</dbReference>
<feature type="domain" description="Bacterial type II secretion system protein E" evidence="2">
    <location>
        <begin position="150"/>
        <end position="316"/>
    </location>
</feature>
<protein>
    <submittedName>
        <fullName evidence="3">ATPase, T2SS/T4P/T4SS family</fullName>
    </submittedName>
</protein>
<evidence type="ECO:0000259" key="2">
    <source>
        <dbReference type="Pfam" id="PF00437"/>
    </source>
</evidence>
<evidence type="ECO:0000256" key="1">
    <source>
        <dbReference type="ARBA" id="ARBA00006611"/>
    </source>
</evidence>
<dbReference type="Pfam" id="PF00437">
    <property type="entry name" value="T2SSE"/>
    <property type="match status" value="1"/>
</dbReference>
<comment type="similarity">
    <text evidence="1">Belongs to the GSP E family.</text>
</comment>
<organism evidence="3 4">
    <name type="scientific">Parachitinimonas caeni</name>
    <dbReference type="NCBI Taxonomy" id="3031301"/>
    <lineage>
        <taxon>Bacteria</taxon>
        <taxon>Pseudomonadati</taxon>
        <taxon>Pseudomonadota</taxon>
        <taxon>Betaproteobacteria</taxon>
        <taxon>Neisseriales</taxon>
        <taxon>Chitinibacteraceae</taxon>
        <taxon>Parachitinimonas</taxon>
    </lineage>
</organism>
<dbReference type="Gene3D" id="3.40.50.300">
    <property type="entry name" value="P-loop containing nucleotide triphosphate hydrolases"/>
    <property type="match status" value="1"/>
</dbReference>